<evidence type="ECO:0000256" key="4">
    <source>
        <dbReference type="ARBA" id="ARBA00022786"/>
    </source>
</evidence>
<dbReference type="CDD" id="cd00078">
    <property type="entry name" value="HECTc"/>
    <property type="match status" value="1"/>
</dbReference>
<gene>
    <name evidence="7" type="ORF">RO3G_12805</name>
</gene>
<protein>
    <recommendedName>
        <fullName evidence="2">HECT-type E3 ubiquitin transferase</fullName>
        <ecNumber evidence="2">2.3.2.26</ecNumber>
    </recommendedName>
</protein>
<evidence type="ECO:0000256" key="1">
    <source>
        <dbReference type="ARBA" id="ARBA00000885"/>
    </source>
</evidence>
<dbReference type="GO" id="GO:0061630">
    <property type="term" value="F:ubiquitin protein ligase activity"/>
    <property type="evidence" value="ECO:0007669"/>
    <property type="project" value="UniProtKB-EC"/>
</dbReference>
<dbReference type="InParanoid" id="I1CI14"/>
<feature type="domain" description="HECT" evidence="6">
    <location>
        <begin position="340"/>
        <end position="628"/>
    </location>
</feature>
<dbReference type="Gene3D" id="3.30.2160.10">
    <property type="entry name" value="Hect, E3 ligase catalytic domain"/>
    <property type="match status" value="1"/>
</dbReference>
<dbReference type="GO" id="GO:0000209">
    <property type="term" value="P:protein polyubiquitination"/>
    <property type="evidence" value="ECO:0007669"/>
    <property type="project" value="InterPro"/>
</dbReference>
<dbReference type="SUPFAM" id="SSF56204">
    <property type="entry name" value="Hect, E3 ligase catalytic domain"/>
    <property type="match status" value="1"/>
</dbReference>
<dbReference type="OMA" id="DLMSEYY"/>
<dbReference type="PANTHER" id="PTHR45700">
    <property type="entry name" value="UBIQUITIN-PROTEIN LIGASE E3C"/>
    <property type="match status" value="1"/>
</dbReference>
<dbReference type="STRING" id="246409.I1CI14"/>
<name>I1CI14_RHIO9</name>
<dbReference type="InterPro" id="IPR044611">
    <property type="entry name" value="E3A/B/C-like"/>
</dbReference>
<dbReference type="GeneID" id="93619770"/>
<evidence type="ECO:0000313" key="7">
    <source>
        <dbReference type="EMBL" id="EIE88094.1"/>
    </source>
</evidence>
<dbReference type="Pfam" id="PF00632">
    <property type="entry name" value="HECT"/>
    <property type="match status" value="1"/>
</dbReference>
<dbReference type="Gene3D" id="3.90.1750.10">
    <property type="entry name" value="Hect, E3 ligase catalytic domains"/>
    <property type="match status" value="1"/>
</dbReference>
<evidence type="ECO:0000313" key="8">
    <source>
        <dbReference type="Proteomes" id="UP000009138"/>
    </source>
</evidence>
<keyword evidence="8" id="KW-1185">Reference proteome</keyword>
<evidence type="ECO:0000256" key="3">
    <source>
        <dbReference type="ARBA" id="ARBA00022679"/>
    </source>
</evidence>
<evidence type="ECO:0000256" key="2">
    <source>
        <dbReference type="ARBA" id="ARBA00012485"/>
    </source>
</evidence>
<dbReference type="EC" id="2.3.2.26" evidence="2"/>
<dbReference type="VEuPathDB" id="FungiDB:RO3G_12805"/>
<sequence length="628" mass="72165">MSPNLTPSSSADASSSESNNLTTLGSCMCCNSELRYPQTVSRFRCPGCDTINDLKPHIRDQLSNQPLTLRSLKKAIYGCKQKEKTKKCSSDKERERIYEPIEELLENAFSSWVCLNHSFLNPVNVIRAMMSATDRLLKRPAVPLRKMGDIRFLLIILENPLLAQHNFPAETKYHHNLLKRIFGILSCLNHECHYALIKWLASYPYKEFIAKIELIHSFLNHRISRARGNQLNLSTFYESDWKMASAARVMALLYYIDLMGDFKSWQSVTGKFAFCQYPFLISMGSKMKIVEIDAKQQMETKWREAFFNMLFYQKTSMPYLILRVSRDNLIEDSLRQLAQNKLDLKKSLRIEFIGEEGVDAGGLRKEWFLLLVRSLFDPQYSMFTYDEDSNLCWFNPASFENEDQFFLVGVVLGLAIYNSTILDIHLPTACYKKLLNMPVGLSDLGSFRPALKRGFDQLLEFDGDVENIFCRSFVAEIDKFGQRICIPLIPNGEHIMVTKENRQQFVSLYADFVLNTSVERQFGAFKRGFYHVCGGNALSIFQPEEIELLVRGSDGPLEIDDLKSQTEYIGFDENEETIINFWSIIKAMEPKMQRKLLMFVTGSDRIPATGATQMHLKITCGNNGDSDR</sequence>
<dbReference type="Gene3D" id="3.30.2410.10">
    <property type="entry name" value="Hect, E3 ligase catalytic domain"/>
    <property type="match status" value="1"/>
</dbReference>
<dbReference type="SMART" id="SM00119">
    <property type="entry name" value="HECTc"/>
    <property type="match status" value="1"/>
</dbReference>
<dbReference type="eggNOG" id="KOG0941">
    <property type="taxonomic scope" value="Eukaryota"/>
</dbReference>
<dbReference type="FunCoup" id="I1CI14">
    <property type="interactions" value="59"/>
</dbReference>
<dbReference type="InterPro" id="IPR000569">
    <property type="entry name" value="HECT_dom"/>
</dbReference>
<evidence type="ECO:0000256" key="5">
    <source>
        <dbReference type="PROSITE-ProRule" id="PRU00104"/>
    </source>
</evidence>
<evidence type="ECO:0000259" key="6">
    <source>
        <dbReference type="PROSITE" id="PS50237"/>
    </source>
</evidence>
<proteinExistence type="predicted"/>
<dbReference type="RefSeq" id="XP_067523490.1">
    <property type="nucleotide sequence ID" value="XM_067667389.1"/>
</dbReference>
<dbReference type="PANTHER" id="PTHR45700:SF8">
    <property type="entry name" value="HECT-TYPE E3 UBIQUITIN TRANSFERASE"/>
    <property type="match status" value="1"/>
</dbReference>
<keyword evidence="3" id="KW-0808">Transferase</keyword>
<organism evidence="7 8">
    <name type="scientific">Rhizopus delemar (strain RA 99-880 / ATCC MYA-4621 / FGSC 9543 / NRRL 43880)</name>
    <name type="common">Mucormycosis agent</name>
    <name type="synonym">Rhizopus arrhizus var. delemar</name>
    <dbReference type="NCBI Taxonomy" id="246409"/>
    <lineage>
        <taxon>Eukaryota</taxon>
        <taxon>Fungi</taxon>
        <taxon>Fungi incertae sedis</taxon>
        <taxon>Mucoromycota</taxon>
        <taxon>Mucoromycotina</taxon>
        <taxon>Mucoromycetes</taxon>
        <taxon>Mucorales</taxon>
        <taxon>Mucorineae</taxon>
        <taxon>Rhizopodaceae</taxon>
        <taxon>Rhizopus</taxon>
    </lineage>
</organism>
<dbReference type="InterPro" id="IPR035983">
    <property type="entry name" value="Hect_E3_ubiquitin_ligase"/>
</dbReference>
<dbReference type="AlphaFoldDB" id="I1CI14"/>
<dbReference type="EMBL" id="CH476742">
    <property type="protein sequence ID" value="EIE88094.1"/>
    <property type="molecule type" value="Genomic_DNA"/>
</dbReference>
<comment type="caution">
    <text evidence="5">Lacks conserved residue(s) required for the propagation of feature annotation.</text>
</comment>
<dbReference type="PROSITE" id="PS50237">
    <property type="entry name" value="HECT"/>
    <property type="match status" value="1"/>
</dbReference>
<keyword evidence="4 5" id="KW-0833">Ubl conjugation pathway</keyword>
<accession>I1CI14</accession>
<dbReference type="OrthoDB" id="8068875at2759"/>
<reference evidence="7 8" key="1">
    <citation type="journal article" date="2009" name="PLoS Genet.">
        <title>Genomic analysis of the basal lineage fungus Rhizopus oryzae reveals a whole-genome duplication.</title>
        <authorList>
            <person name="Ma L.-J."/>
            <person name="Ibrahim A.S."/>
            <person name="Skory C."/>
            <person name="Grabherr M.G."/>
            <person name="Burger G."/>
            <person name="Butler M."/>
            <person name="Elias M."/>
            <person name="Idnurm A."/>
            <person name="Lang B.F."/>
            <person name="Sone T."/>
            <person name="Abe A."/>
            <person name="Calvo S.E."/>
            <person name="Corrochano L.M."/>
            <person name="Engels R."/>
            <person name="Fu J."/>
            <person name="Hansberg W."/>
            <person name="Kim J.-M."/>
            <person name="Kodira C.D."/>
            <person name="Koehrsen M.J."/>
            <person name="Liu B."/>
            <person name="Miranda-Saavedra D."/>
            <person name="O'Leary S."/>
            <person name="Ortiz-Castellanos L."/>
            <person name="Poulter R."/>
            <person name="Rodriguez-Romero J."/>
            <person name="Ruiz-Herrera J."/>
            <person name="Shen Y.-Q."/>
            <person name="Zeng Q."/>
            <person name="Galagan J."/>
            <person name="Birren B.W."/>
            <person name="Cuomo C.A."/>
            <person name="Wickes B.L."/>
        </authorList>
    </citation>
    <scope>NUCLEOTIDE SEQUENCE [LARGE SCALE GENOMIC DNA]</scope>
    <source>
        <strain evidence="8">RA 99-880 / ATCC MYA-4621 / FGSC 9543 / NRRL 43880</strain>
    </source>
</reference>
<comment type="catalytic activity">
    <reaction evidence="1">
        <text>S-ubiquitinyl-[E2 ubiquitin-conjugating enzyme]-L-cysteine + [acceptor protein]-L-lysine = [E2 ubiquitin-conjugating enzyme]-L-cysteine + N(6)-ubiquitinyl-[acceptor protein]-L-lysine.</text>
        <dbReference type="EC" id="2.3.2.26"/>
    </reaction>
</comment>
<dbReference type="Proteomes" id="UP000009138">
    <property type="component" value="Unassembled WGS sequence"/>
</dbReference>